<proteinExistence type="predicted"/>
<accession>A0ACC3YMU5</accession>
<name>A0ACC3YMU5_COLTU</name>
<dbReference type="EMBL" id="VUJX02000008">
    <property type="protein sequence ID" value="KAL0933218.1"/>
    <property type="molecule type" value="Genomic_DNA"/>
</dbReference>
<gene>
    <name evidence="1" type="ORF">CTRU02_212181</name>
</gene>
<evidence type="ECO:0000313" key="1">
    <source>
        <dbReference type="EMBL" id="KAL0933218.1"/>
    </source>
</evidence>
<evidence type="ECO:0000313" key="2">
    <source>
        <dbReference type="Proteomes" id="UP000805649"/>
    </source>
</evidence>
<protein>
    <submittedName>
        <fullName evidence="1">Kyphoscoliosis peptidase</fullName>
    </submittedName>
</protein>
<comment type="caution">
    <text evidence="1">The sequence shown here is derived from an EMBL/GenBank/DDBJ whole genome shotgun (WGS) entry which is preliminary data.</text>
</comment>
<sequence length="681" mass="74386">MADVEEPKFNTLAERIAALNQQKNFQAPEAKAKRPPPPPPPNRPVPRSQTLPVVQTNGQPTPQKSPVIPPRPTKTAPVKANPPPLPRRTTDSPYLEPSTSPAPRDRIAPPPLPTRSSTQQISPALPPRRPSNQQLEVRRNSNASEISNLSSLSLNQTVSSATSIASDGPSRKLPPAFDQASLPALPPTKREREAQARDAAAREPPQPKHALVSVKSSPIVRQIEPPQRPALPPRMTSNSASQQVHKPALEQDEAPAKPRRLPPPPTAYVKSQPQTNGHGQEQQHANPPPLPGKRPSATRATDDAPPPVPLSSRPSAAQIQAVEAKIIARANECLICRDFSGPDNLALQHPRHTVPRNDPTGYLAHVLCAPFSSPTDKARAIFTWCHYNIAYDCPAFFNKNIKDQTGVNTILTGKAVCAGYAETFKDVAIRAGLECIVVSGHGKGYGYTPLKKGERPPKQDTNHAWNAVRIDGGEWKLIDACWGSGHLDMATNDYAARFEPLEFTRSNEVFGLTHFPEDRSKFFRSDGRSLTWEEYYIGPVHGEPPVIYGDASAEGIAPMSVTPPLLHIPVHSGQVVRFQFSKICEHWTSEKHGLGKPPLFLLSINGRDGRKQDMVPMETDGYWHWLDVNAVDLGVPGGSVSVLMVTTFGNEDARGLTKQGYLAKKGRVGMSFAGIMKWDLI</sequence>
<keyword evidence="2" id="KW-1185">Reference proteome</keyword>
<organism evidence="1 2">
    <name type="scientific">Colletotrichum truncatum</name>
    <name type="common">Anthracnose fungus</name>
    <name type="synonym">Colletotrichum capsici</name>
    <dbReference type="NCBI Taxonomy" id="5467"/>
    <lineage>
        <taxon>Eukaryota</taxon>
        <taxon>Fungi</taxon>
        <taxon>Dikarya</taxon>
        <taxon>Ascomycota</taxon>
        <taxon>Pezizomycotina</taxon>
        <taxon>Sordariomycetes</taxon>
        <taxon>Hypocreomycetidae</taxon>
        <taxon>Glomerellales</taxon>
        <taxon>Glomerellaceae</taxon>
        <taxon>Colletotrichum</taxon>
        <taxon>Colletotrichum truncatum species complex</taxon>
    </lineage>
</organism>
<dbReference type="Proteomes" id="UP000805649">
    <property type="component" value="Unassembled WGS sequence"/>
</dbReference>
<reference evidence="1 2" key="1">
    <citation type="journal article" date="2020" name="Phytopathology">
        <title>Genome Sequence Resources of Colletotrichum truncatum, C. plurivorum, C. musicola, and C. sojae: Four Species Pathogenic to Soybean (Glycine max).</title>
        <authorList>
            <person name="Rogerio F."/>
            <person name="Boufleur T.R."/>
            <person name="Ciampi-Guillardi M."/>
            <person name="Sukno S.A."/>
            <person name="Thon M.R."/>
            <person name="Massola Junior N.S."/>
            <person name="Baroncelli R."/>
        </authorList>
    </citation>
    <scope>NUCLEOTIDE SEQUENCE [LARGE SCALE GENOMIC DNA]</scope>
    <source>
        <strain evidence="1 2">CMES1059</strain>
    </source>
</reference>